<keyword evidence="1" id="KW-0812">Transmembrane</keyword>
<evidence type="ECO:0000313" key="3">
    <source>
        <dbReference type="Proteomes" id="UP000182498"/>
    </source>
</evidence>
<dbReference type="PANTHER" id="PTHR35007">
    <property type="entry name" value="INTEGRAL MEMBRANE PROTEIN-RELATED"/>
    <property type="match status" value="1"/>
</dbReference>
<reference evidence="3" key="1">
    <citation type="submission" date="2015-11" db="EMBL/GenBank/DDBJ databases">
        <authorList>
            <person name="Dugat-Bony E."/>
        </authorList>
    </citation>
    <scope>NUCLEOTIDE SEQUENCE [LARGE SCALE GENOMIC DNA]</scope>
    <source>
        <strain evidence="3">Mu292</strain>
    </source>
</reference>
<keyword evidence="3" id="KW-1185">Reference proteome</keyword>
<evidence type="ECO:0008006" key="4">
    <source>
        <dbReference type="Google" id="ProtNLM"/>
    </source>
</evidence>
<keyword evidence="1" id="KW-0472">Membrane</keyword>
<evidence type="ECO:0000313" key="2">
    <source>
        <dbReference type="EMBL" id="CUU65165.1"/>
    </source>
</evidence>
<gene>
    <name evidence="2" type="ORF">CVAR292_00481</name>
</gene>
<protein>
    <recommendedName>
        <fullName evidence="4">Type II secretion system protein GspF domain-containing protein</fullName>
    </recommendedName>
</protein>
<dbReference type="EMBL" id="FAUH01000002">
    <property type="protein sequence ID" value="CUU65165.1"/>
    <property type="molecule type" value="Genomic_DNA"/>
</dbReference>
<dbReference type="RefSeq" id="WP_041630182.1">
    <property type="nucleotide sequence ID" value="NZ_FAUH01000002.1"/>
</dbReference>
<feature type="transmembrane region" description="Helical" evidence="1">
    <location>
        <begin position="327"/>
        <end position="356"/>
    </location>
</feature>
<sequence>MLTVIAVAGVLGPVGFTAHRIFGRVRAFSAERARTRTLRSIVDAFSRELGVGAFPVDAAGHALDAADDTRGAGRELVEKLAVEVRRVRLGAQPGSGSSPHIDADVTRLLAVWASSTRHGTALGRLMDRLRADLDARLTHLSHTSSALAGARLTETILLLLPFGALALGQSMGLNPGAFLVCNVLGVLLLVVGVLMGCAGALWTESLTVTVLGGVGRRAGPSPLDAARLLDLFAESLASGLPVSLAWHVAATCGDVDDAVRRVAALLALGAGAEAWEPLRDDPHLGPVAGLAESGSRNGARLADGVRAQATRLRAEAADAALAGAERVLVVVAAPLTLCFLPAFVLVGLIPLVVGFAGI</sequence>
<feature type="transmembrane region" description="Helical" evidence="1">
    <location>
        <begin position="146"/>
        <end position="167"/>
    </location>
</feature>
<feature type="transmembrane region" description="Helical" evidence="1">
    <location>
        <begin position="179"/>
        <end position="202"/>
    </location>
</feature>
<dbReference type="Proteomes" id="UP000182498">
    <property type="component" value="Unassembled WGS sequence"/>
</dbReference>
<name>A0A120N4W1_9CORY</name>
<organism evidence="2 3">
    <name type="scientific">Corynebacterium variabile</name>
    <dbReference type="NCBI Taxonomy" id="1727"/>
    <lineage>
        <taxon>Bacteria</taxon>
        <taxon>Bacillati</taxon>
        <taxon>Actinomycetota</taxon>
        <taxon>Actinomycetes</taxon>
        <taxon>Mycobacteriales</taxon>
        <taxon>Corynebacteriaceae</taxon>
        <taxon>Corynebacterium</taxon>
    </lineage>
</organism>
<accession>A0A120N4W1</accession>
<evidence type="ECO:0000256" key="1">
    <source>
        <dbReference type="SAM" id="Phobius"/>
    </source>
</evidence>
<dbReference type="PANTHER" id="PTHR35007:SF3">
    <property type="entry name" value="POSSIBLE CONSERVED ALANINE RICH MEMBRANE PROTEIN"/>
    <property type="match status" value="1"/>
</dbReference>
<dbReference type="AlphaFoldDB" id="A0A120N4W1"/>
<dbReference type="OrthoDB" id="3267562at2"/>
<keyword evidence="1" id="KW-1133">Transmembrane helix</keyword>
<proteinExistence type="predicted"/>